<evidence type="ECO:0000256" key="2">
    <source>
        <dbReference type="ARBA" id="ARBA00022723"/>
    </source>
</evidence>
<dbReference type="InterPro" id="IPR007197">
    <property type="entry name" value="rSAM"/>
</dbReference>
<dbReference type="Pfam" id="PF04055">
    <property type="entry name" value="Radical_SAM"/>
    <property type="match status" value="1"/>
</dbReference>
<dbReference type="EMBL" id="AP018732">
    <property type="protein sequence ID" value="BBE42333.1"/>
    <property type="molecule type" value="Genomic_DNA"/>
</dbReference>
<sequence length="286" mass="31059">MKCKFCFIRRDDSPELDAQGAMEVVRRICATGVPTLDFSGGEPFLRPDMEELGALSKEMGCITGVNTNGTVIDERRAARAANSFDYVTISIDGPEEVHDEIRGARGTYARARNAMKVLRDAGARVGVSSVVMPSNAEGIIRALDDLRGLYEYVIVQAVMPPEGPSGDGVRRLISRLEEMKSSGLDVLVPRQFLEGIPDYLDGRTPKICDAMRLYFAVDPMGQLLACGARTDITMGSVLNGDILEMLSSPPQEAVSKVENCGGCWIACTTGTSLAVRNPISYLRWTV</sequence>
<organism evidence="6 7">
    <name type="scientific">Conexivisphaera calida</name>
    <dbReference type="NCBI Taxonomy" id="1874277"/>
    <lineage>
        <taxon>Archaea</taxon>
        <taxon>Nitrososphaerota</taxon>
        <taxon>Conexivisphaeria</taxon>
        <taxon>Conexivisphaerales</taxon>
        <taxon>Conexivisphaeraceae</taxon>
        <taxon>Conexivisphaera</taxon>
    </lineage>
</organism>
<dbReference type="AlphaFoldDB" id="A0A4P2VFS3"/>
<accession>A0A4P2VFS3</accession>
<dbReference type="PROSITE" id="PS51918">
    <property type="entry name" value="RADICAL_SAM"/>
    <property type="match status" value="1"/>
</dbReference>
<dbReference type="GO" id="GO:0003824">
    <property type="term" value="F:catalytic activity"/>
    <property type="evidence" value="ECO:0007669"/>
    <property type="project" value="InterPro"/>
</dbReference>
<dbReference type="Gene3D" id="3.20.20.70">
    <property type="entry name" value="Aldolase class I"/>
    <property type="match status" value="1"/>
</dbReference>
<keyword evidence="1" id="KW-0949">S-adenosyl-L-methionine</keyword>
<name>A0A4P2VFS3_9ARCH</name>
<dbReference type="PANTHER" id="PTHR11228:SF7">
    <property type="entry name" value="PQQA PEPTIDE CYCLASE"/>
    <property type="match status" value="1"/>
</dbReference>
<dbReference type="PANTHER" id="PTHR11228">
    <property type="entry name" value="RADICAL SAM DOMAIN PROTEIN"/>
    <property type="match status" value="1"/>
</dbReference>
<protein>
    <submittedName>
        <fullName evidence="6">Radical SAM domain heme biosynthesis protein</fullName>
    </submittedName>
</protein>
<dbReference type="GO" id="GO:0051536">
    <property type="term" value="F:iron-sulfur cluster binding"/>
    <property type="evidence" value="ECO:0007669"/>
    <property type="project" value="UniProtKB-KW"/>
</dbReference>
<dbReference type="Proteomes" id="UP000509448">
    <property type="component" value="Chromosome"/>
</dbReference>
<evidence type="ECO:0000313" key="7">
    <source>
        <dbReference type="Proteomes" id="UP000509448"/>
    </source>
</evidence>
<dbReference type="SUPFAM" id="SSF102114">
    <property type="entry name" value="Radical SAM enzymes"/>
    <property type="match status" value="1"/>
</dbReference>
<keyword evidence="7" id="KW-1185">Reference proteome</keyword>
<evidence type="ECO:0000259" key="5">
    <source>
        <dbReference type="PROSITE" id="PS51918"/>
    </source>
</evidence>
<dbReference type="InterPro" id="IPR058240">
    <property type="entry name" value="rSAM_sf"/>
</dbReference>
<reference evidence="6 7" key="1">
    <citation type="journal article" date="2019" name="ISME J.">
        <title>Isolation and characterization of a thermophilic sulfur- and iron-reducing thaumarchaeote from a terrestrial acidic hot spring.</title>
        <authorList>
            <person name="Kato S."/>
            <person name="Itoh T."/>
            <person name="Yuki M."/>
            <person name="Nagamori M."/>
            <person name="Ohnishi M."/>
            <person name="Uematsu K."/>
            <person name="Suzuki K."/>
            <person name="Takashina T."/>
            <person name="Ohkuma M."/>
        </authorList>
    </citation>
    <scope>NUCLEOTIDE SEQUENCE [LARGE SCALE GENOMIC DNA]</scope>
    <source>
        <strain evidence="6 7">NAS-02</strain>
    </source>
</reference>
<dbReference type="CDD" id="cd01335">
    <property type="entry name" value="Radical_SAM"/>
    <property type="match status" value="1"/>
</dbReference>
<gene>
    <name evidence="6" type="ORF">NAS2_0944</name>
</gene>
<dbReference type="GO" id="GO:0046872">
    <property type="term" value="F:metal ion binding"/>
    <property type="evidence" value="ECO:0007669"/>
    <property type="project" value="UniProtKB-KW"/>
</dbReference>
<keyword evidence="3" id="KW-0408">Iron</keyword>
<dbReference type="InterPro" id="IPR013785">
    <property type="entry name" value="Aldolase_TIM"/>
</dbReference>
<feature type="domain" description="Radical SAM core" evidence="5">
    <location>
        <begin position="1"/>
        <end position="197"/>
    </location>
</feature>
<dbReference type="InterPro" id="IPR050377">
    <property type="entry name" value="Radical_SAM_PqqE_MftC-like"/>
</dbReference>
<evidence type="ECO:0000313" key="6">
    <source>
        <dbReference type="EMBL" id="BBE42333.1"/>
    </source>
</evidence>
<proteinExistence type="predicted"/>
<evidence type="ECO:0000256" key="3">
    <source>
        <dbReference type="ARBA" id="ARBA00023004"/>
    </source>
</evidence>
<keyword evidence="4" id="KW-0411">Iron-sulfur</keyword>
<evidence type="ECO:0000256" key="1">
    <source>
        <dbReference type="ARBA" id="ARBA00022691"/>
    </source>
</evidence>
<evidence type="ECO:0000256" key="4">
    <source>
        <dbReference type="ARBA" id="ARBA00023014"/>
    </source>
</evidence>
<dbReference type="KEGG" id="ccai:NAS2_0944"/>
<keyword evidence="2" id="KW-0479">Metal-binding</keyword>